<dbReference type="EnsemblPlants" id="novel_model_2539_5bd9a17a.1.5bd9b137">
    <property type="protein sequence ID" value="cds.novel_model_2539_5bd9a17a.1.5bd9b137"/>
    <property type="gene ID" value="novel_gene_1368_5bd9a17a"/>
</dbReference>
<evidence type="ECO:0000313" key="3">
    <source>
        <dbReference type="Proteomes" id="UP000596661"/>
    </source>
</evidence>
<keyword evidence="1" id="KW-0732">Signal</keyword>
<reference evidence="2" key="1">
    <citation type="submission" date="2018-11" db="EMBL/GenBank/DDBJ databases">
        <authorList>
            <person name="Grassa J C."/>
        </authorList>
    </citation>
    <scope>NUCLEOTIDE SEQUENCE [LARGE SCALE GENOMIC DNA]</scope>
</reference>
<dbReference type="AlphaFoldDB" id="A0A803QXB5"/>
<evidence type="ECO:0000313" key="2">
    <source>
        <dbReference type="EnsemblPlants" id="cds.novel_model_2539_5bd9a17a.1.5bd9b137"/>
    </source>
</evidence>
<protein>
    <recommendedName>
        <fullName evidence="4">Secreted protein</fullName>
    </recommendedName>
</protein>
<sequence length="67" mass="7164">MFGQESWLFGCFALFSLLGRSQSSCSTPRFLSSMEETCTSSSGQPCSSLLDGSFLCFARGSSVVFGL</sequence>
<dbReference type="Gramene" id="novel_model_2539_5bd9a17a.1.5bd9b137">
    <property type="protein sequence ID" value="cds.novel_model_2539_5bd9a17a.1.5bd9b137"/>
    <property type="gene ID" value="novel_gene_1368_5bd9a17a"/>
</dbReference>
<keyword evidence="3" id="KW-1185">Reference proteome</keyword>
<dbReference type="EMBL" id="UZAU01000247">
    <property type="status" value="NOT_ANNOTATED_CDS"/>
    <property type="molecule type" value="Genomic_DNA"/>
</dbReference>
<name>A0A803QXB5_CANSA</name>
<feature type="chain" id="PRO_5031421202" description="Secreted protein" evidence="1">
    <location>
        <begin position="24"/>
        <end position="67"/>
    </location>
</feature>
<feature type="signal peptide" evidence="1">
    <location>
        <begin position="1"/>
        <end position="23"/>
    </location>
</feature>
<evidence type="ECO:0000256" key="1">
    <source>
        <dbReference type="SAM" id="SignalP"/>
    </source>
</evidence>
<proteinExistence type="predicted"/>
<reference evidence="2" key="2">
    <citation type="submission" date="2021-03" db="UniProtKB">
        <authorList>
            <consortium name="EnsemblPlants"/>
        </authorList>
    </citation>
    <scope>IDENTIFICATION</scope>
</reference>
<organism evidence="2 3">
    <name type="scientific">Cannabis sativa</name>
    <name type="common">Hemp</name>
    <name type="synonym">Marijuana</name>
    <dbReference type="NCBI Taxonomy" id="3483"/>
    <lineage>
        <taxon>Eukaryota</taxon>
        <taxon>Viridiplantae</taxon>
        <taxon>Streptophyta</taxon>
        <taxon>Embryophyta</taxon>
        <taxon>Tracheophyta</taxon>
        <taxon>Spermatophyta</taxon>
        <taxon>Magnoliopsida</taxon>
        <taxon>eudicotyledons</taxon>
        <taxon>Gunneridae</taxon>
        <taxon>Pentapetalae</taxon>
        <taxon>rosids</taxon>
        <taxon>fabids</taxon>
        <taxon>Rosales</taxon>
        <taxon>Cannabaceae</taxon>
        <taxon>Cannabis</taxon>
    </lineage>
</organism>
<evidence type="ECO:0008006" key="4">
    <source>
        <dbReference type="Google" id="ProtNLM"/>
    </source>
</evidence>
<accession>A0A803QXB5</accession>
<dbReference type="Proteomes" id="UP000596661">
    <property type="component" value="Chromosome 3"/>
</dbReference>